<accession>A0A5R9JEJ0</accession>
<keyword evidence="1" id="KW-0812">Transmembrane</keyword>
<evidence type="ECO:0000256" key="1">
    <source>
        <dbReference type="SAM" id="Phobius"/>
    </source>
</evidence>
<keyword evidence="1" id="KW-0472">Membrane</keyword>
<proteinExistence type="predicted"/>
<name>A0A5R9JEJ0_9PROT</name>
<dbReference type="OrthoDB" id="7990385at2"/>
<dbReference type="Proteomes" id="UP000305654">
    <property type="component" value="Unassembled WGS sequence"/>
</dbReference>
<organism evidence="3 4">
    <name type="scientific">Lichenicoccus roseus</name>
    <dbReference type="NCBI Taxonomy" id="2683649"/>
    <lineage>
        <taxon>Bacteria</taxon>
        <taxon>Pseudomonadati</taxon>
        <taxon>Pseudomonadota</taxon>
        <taxon>Alphaproteobacteria</taxon>
        <taxon>Acetobacterales</taxon>
        <taxon>Acetobacteraceae</taxon>
        <taxon>Lichenicoccus</taxon>
    </lineage>
</organism>
<comment type="caution">
    <text evidence="3">The sequence shown here is derived from an EMBL/GenBank/DDBJ whole genome shotgun (WGS) entry which is preliminary data.</text>
</comment>
<evidence type="ECO:0000313" key="4">
    <source>
        <dbReference type="Proteomes" id="UP000305654"/>
    </source>
</evidence>
<dbReference type="InterPro" id="IPR012495">
    <property type="entry name" value="TadE-like_dom"/>
</dbReference>
<evidence type="ECO:0000313" key="3">
    <source>
        <dbReference type="EMBL" id="TLU72718.1"/>
    </source>
</evidence>
<dbReference type="AlphaFoldDB" id="A0A5R9JEJ0"/>
<evidence type="ECO:0000259" key="2">
    <source>
        <dbReference type="Pfam" id="PF07811"/>
    </source>
</evidence>
<dbReference type="Pfam" id="PF07811">
    <property type="entry name" value="TadE"/>
    <property type="match status" value="1"/>
</dbReference>
<feature type="transmembrane region" description="Helical" evidence="1">
    <location>
        <begin position="58"/>
        <end position="77"/>
    </location>
</feature>
<reference evidence="3 4" key="1">
    <citation type="submission" date="2019-05" db="EMBL/GenBank/DDBJ databases">
        <authorList>
            <person name="Pankratov T."/>
            <person name="Grouzdev D."/>
        </authorList>
    </citation>
    <scope>NUCLEOTIDE SEQUENCE [LARGE SCALE GENOMIC DNA]</scope>
    <source>
        <strain evidence="3 4">KEBCLARHB70R</strain>
    </source>
</reference>
<sequence>MRVRGCGRITPWPRPSPAIRSRRRACCGSICPRHRSHRSSTRSRVCVMHRDKALGGTAAIEFALLAVPFLAVLLLVFELSYDLFTQSVLDAALQRAAREVQTGNAQNQATGAAFINTIVCPALGGVLSCANLHVSVQRLTFEAGQDFYDYTTGVVPVNNGQLDLSGYSGGSFCNGGPAQMLLVSAIYVGPAFLGSLLPNSFSVTFQGQPVHATLSTVALFSESYPPAAAPSGSAVSC</sequence>
<gene>
    <name evidence="3" type="ORF">FE263_11845</name>
</gene>
<protein>
    <submittedName>
        <fullName evidence="3">Pilus assembly protein</fullName>
    </submittedName>
</protein>
<feature type="domain" description="TadE-like" evidence="2">
    <location>
        <begin position="56"/>
        <end position="98"/>
    </location>
</feature>
<keyword evidence="1" id="KW-1133">Transmembrane helix</keyword>
<dbReference type="EMBL" id="VCDI01000003">
    <property type="protein sequence ID" value="TLU72718.1"/>
    <property type="molecule type" value="Genomic_DNA"/>
</dbReference>
<keyword evidence="4" id="KW-1185">Reference proteome</keyword>